<sequence>MKQATIDQIALGAARCAEEIIVEEHPGGAAQRQAKLQAMFAEWIEHAVNREVRNARRRVERWRA</sequence>
<accession>A0A840ZMT8</accession>
<evidence type="ECO:0000313" key="2">
    <source>
        <dbReference type="Proteomes" id="UP000583454"/>
    </source>
</evidence>
<evidence type="ECO:0000313" key="1">
    <source>
        <dbReference type="EMBL" id="MBB5758375.1"/>
    </source>
</evidence>
<comment type="caution">
    <text evidence="1">The sequence shown here is derived from an EMBL/GenBank/DDBJ whole genome shotgun (WGS) entry which is preliminary data.</text>
</comment>
<organism evidence="1 2">
    <name type="scientific">Methylorubrum rhodinum</name>
    <dbReference type="NCBI Taxonomy" id="29428"/>
    <lineage>
        <taxon>Bacteria</taxon>
        <taxon>Pseudomonadati</taxon>
        <taxon>Pseudomonadota</taxon>
        <taxon>Alphaproteobacteria</taxon>
        <taxon>Hyphomicrobiales</taxon>
        <taxon>Methylobacteriaceae</taxon>
        <taxon>Methylorubrum</taxon>
    </lineage>
</organism>
<dbReference type="Proteomes" id="UP000583454">
    <property type="component" value="Unassembled WGS sequence"/>
</dbReference>
<reference evidence="1 2" key="1">
    <citation type="submission" date="2020-08" db="EMBL/GenBank/DDBJ databases">
        <title>Genomic Encyclopedia of Type Strains, Phase IV (KMG-IV): sequencing the most valuable type-strain genomes for metagenomic binning, comparative biology and taxonomic classification.</title>
        <authorList>
            <person name="Goeker M."/>
        </authorList>
    </citation>
    <scope>NUCLEOTIDE SEQUENCE [LARGE SCALE GENOMIC DNA]</scope>
    <source>
        <strain evidence="1 2">DSM 2163</strain>
    </source>
</reference>
<keyword evidence="2" id="KW-1185">Reference proteome</keyword>
<protein>
    <submittedName>
        <fullName evidence="1">Uncharacterized protein</fullName>
    </submittedName>
</protein>
<dbReference type="AlphaFoldDB" id="A0A840ZMT8"/>
<dbReference type="EMBL" id="JACHOP010000013">
    <property type="protein sequence ID" value="MBB5758375.1"/>
    <property type="molecule type" value="Genomic_DNA"/>
</dbReference>
<gene>
    <name evidence="1" type="ORF">HNR00_003095</name>
</gene>
<dbReference type="RefSeq" id="WP_183570752.1">
    <property type="nucleotide sequence ID" value="NZ_JACHOP010000013.1"/>
</dbReference>
<proteinExistence type="predicted"/>
<name>A0A840ZMT8_9HYPH</name>